<dbReference type="PANTHER" id="PTHR14796">
    <property type="entry name" value="NEURENSIN 1-RELATED"/>
    <property type="match status" value="1"/>
</dbReference>
<sequence length="195" mass="20818">MAAASEHPCGCQRGPNMEQGKWYGVRSYLHLFYEDCAGARMDGDDAEEGSASPAKGGWTPVFWKVTLSAGTLLLLTGAVALATGYLLPPKLEGIGEAEFVVLEQQAVEYNRARGICQAVGVVLCTVAGVLLGACVLSCGLGRMNPRGNQGEDGKEEQLSPILQENPPQQWGTIISATPTPFRAAWLQSVQPKREL</sequence>
<dbReference type="OMA" id="CWKITLS"/>
<dbReference type="GeneID" id="103055410"/>
<keyword evidence="1" id="KW-0472">Membrane</keyword>
<keyword evidence="2" id="KW-1185">Reference proteome</keyword>
<keyword evidence="1" id="KW-1133">Transmembrane helix</keyword>
<reference evidence="3" key="1">
    <citation type="submission" date="2025-08" db="UniProtKB">
        <authorList>
            <consortium name="RefSeq"/>
        </authorList>
    </citation>
    <scope>IDENTIFICATION</scope>
    <source>
        <tissue evidence="3">Liver</tissue>
    </source>
</reference>
<protein>
    <submittedName>
        <fullName evidence="3">Neurensin-2</fullName>
    </submittedName>
</protein>
<feature type="transmembrane region" description="Helical" evidence="1">
    <location>
        <begin position="65"/>
        <end position="87"/>
    </location>
</feature>
<dbReference type="GO" id="GO:0030133">
    <property type="term" value="C:transport vesicle"/>
    <property type="evidence" value="ECO:0007669"/>
    <property type="project" value="InterPro"/>
</dbReference>
<dbReference type="GO" id="GO:0043005">
    <property type="term" value="C:neuron projection"/>
    <property type="evidence" value="ECO:0007669"/>
    <property type="project" value="TreeGrafter"/>
</dbReference>
<keyword evidence="1" id="KW-0812">Transmembrane</keyword>
<dbReference type="GO" id="GO:0043025">
    <property type="term" value="C:neuronal cell body"/>
    <property type="evidence" value="ECO:0007669"/>
    <property type="project" value="TreeGrafter"/>
</dbReference>
<dbReference type="Proteomes" id="UP000695026">
    <property type="component" value="Unplaced"/>
</dbReference>
<evidence type="ECO:0000313" key="3">
    <source>
        <dbReference type="RefSeq" id="XP_007442461.1"/>
    </source>
</evidence>
<dbReference type="Pfam" id="PF14927">
    <property type="entry name" value="Neurensin"/>
    <property type="match status" value="1"/>
</dbReference>
<dbReference type="KEGG" id="pbi:103055410"/>
<dbReference type="AlphaFoldDB" id="A0A9F2RCE9"/>
<dbReference type="GO" id="GO:0007399">
    <property type="term" value="P:nervous system development"/>
    <property type="evidence" value="ECO:0007669"/>
    <property type="project" value="TreeGrafter"/>
</dbReference>
<accession>A0A9F2RCE9</accession>
<dbReference type="PANTHER" id="PTHR14796:SF5">
    <property type="entry name" value="NEURENSIN-2"/>
    <property type="match status" value="1"/>
</dbReference>
<dbReference type="RefSeq" id="XP_007442461.1">
    <property type="nucleotide sequence ID" value="XM_007442399.2"/>
</dbReference>
<evidence type="ECO:0000313" key="2">
    <source>
        <dbReference type="Proteomes" id="UP000695026"/>
    </source>
</evidence>
<dbReference type="OrthoDB" id="5979667at2759"/>
<dbReference type="CTD" id="80023"/>
<organism evidence="2 3">
    <name type="scientific">Python bivittatus</name>
    <name type="common">Burmese python</name>
    <name type="synonym">Python molurus bivittatus</name>
    <dbReference type="NCBI Taxonomy" id="176946"/>
    <lineage>
        <taxon>Eukaryota</taxon>
        <taxon>Metazoa</taxon>
        <taxon>Chordata</taxon>
        <taxon>Craniata</taxon>
        <taxon>Vertebrata</taxon>
        <taxon>Euteleostomi</taxon>
        <taxon>Lepidosauria</taxon>
        <taxon>Squamata</taxon>
        <taxon>Bifurcata</taxon>
        <taxon>Unidentata</taxon>
        <taxon>Episquamata</taxon>
        <taxon>Toxicofera</taxon>
        <taxon>Serpentes</taxon>
        <taxon>Henophidia</taxon>
        <taxon>Pythonidae</taxon>
        <taxon>Python</taxon>
    </lineage>
</organism>
<gene>
    <name evidence="3" type="primary">NRSN2</name>
</gene>
<proteinExistence type="predicted"/>
<dbReference type="InterPro" id="IPR024883">
    <property type="entry name" value="Neurensin"/>
</dbReference>
<name>A0A9F2RCE9_PYTBI</name>
<evidence type="ECO:0000256" key="1">
    <source>
        <dbReference type="SAM" id="Phobius"/>
    </source>
</evidence>
<feature type="transmembrane region" description="Helical" evidence="1">
    <location>
        <begin position="118"/>
        <end position="140"/>
    </location>
</feature>